<reference evidence="2" key="1">
    <citation type="journal article" date="2021" name="bioRxiv">
        <title>Whole Genome Assembly and Annotation of Northern Wild Rice, Zizania palustris L., Supports a Whole Genome Duplication in the Zizania Genus.</title>
        <authorList>
            <person name="Haas M."/>
            <person name="Kono T."/>
            <person name="Macchietto M."/>
            <person name="Millas R."/>
            <person name="McGilp L."/>
            <person name="Shao M."/>
            <person name="Duquette J."/>
            <person name="Hirsch C.N."/>
            <person name="Kimball J."/>
        </authorList>
    </citation>
    <scope>NUCLEOTIDE SEQUENCE</scope>
    <source>
        <tissue evidence="2">Fresh leaf tissue</tissue>
    </source>
</reference>
<feature type="region of interest" description="Disordered" evidence="1">
    <location>
        <begin position="1"/>
        <end position="60"/>
    </location>
</feature>
<keyword evidence="3" id="KW-1185">Reference proteome</keyword>
<dbReference type="Proteomes" id="UP000729402">
    <property type="component" value="Unassembled WGS sequence"/>
</dbReference>
<protein>
    <submittedName>
        <fullName evidence="2">Uncharacterized protein</fullName>
    </submittedName>
</protein>
<dbReference type="AlphaFoldDB" id="A0A8J5S400"/>
<dbReference type="EMBL" id="JAAALK010000289">
    <property type="protein sequence ID" value="KAG8050424.1"/>
    <property type="molecule type" value="Genomic_DNA"/>
</dbReference>
<evidence type="ECO:0000256" key="1">
    <source>
        <dbReference type="SAM" id="MobiDB-lite"/>
    </source>
</evidence>
<organism evidence="2 3">
    <name type="scientific">Zizania palustris</name>
    <name type="common">Northern wild rice</name>
    <dbReference type="NCBI Taxonomy" id="103762"/>
    <lineage>
        <taxon>Eukaryota</taxon>
        <taxon>Viridiplantae</taxon>
        <taxon>Streptophyta</taxon>
        <taxon>Embryophyta</taxon>
        <taxon>Tracheophyta</taxon>
        <taxon>Spermatophyta</taxon>
        <taxon>Magnoliopsida</taxon>
        <taxon>Liliopsida</taxon>
        <taxon>Poales</taxon>
        <taxon>Poaceae</taxon>
        <taxon>BOP clade</taxon>
        <taxon>Oryzoideae</taxon>
        <taxon>Oryzeae</taxon>
        <taxon>Zizaniinae</taxon>
        <taxon>Zizania</taxon>
    </lineage>
</organism>
<name>A0A8J5S400_ZIZPA</name>
<evidence type="ECO:0000313" key="3">
    <source>
        <dbReference type="Proteomes" id="UP000729402"/>
    </source>
</evidence>
<reference evidence="2" key="2">
    <citation type="submission" date="2021-02" db="EMBL/GenBank/DDBJ databases">
        <authorList>
            <person name="Kimball J.A."/>
            <person name="Haas M.W."/>
            <person name="Macchietto M."/>
            <person name="Kono T."/>
            <person name="Duquette J."/>
            <person name="Shao M."/>
        </authorList>
    </citation>
    <scope>NUCLEOTIDE SEQUENCE</scope>
    <source>
        <tissue evidence="2">Fresh leaf tissue</tissue>
    </source>
</reference>
<comment type="caution">
    <text evidence="2">The sequence shown here is derived from an EMBL/GenBank/DDBJ whole genome shotgun (WGS) entry which is preliminary data.</text>
</comment>
<evidence type="ECO:0000313" key="2">
    <source>
        <dbReference type="EMBL" id="KAG8050424.1"/>
    </source>
</evidence>
<accession>A0A8J5S400</accession>
<sequence length="82" mass="8940">MAAAAAVRNRPVGPDFHRRWAGAQGSLGQQKGHRDGAARKRTKAGVDLHRPKGKQPMGCIPSRVQEEGRTLGWTLDEDLQEA</sequence>
<feature type="compositionally biased region" description="Basic and acidic residues" evidence="1">
    <location>
        <begin position="32"/>
        <end position="50"/>
    </location>
</feature>
<proteinExistence type="predicted"/>
<gene>
    <name evidence="2" type="ORF">GUJ93_ZPchr0009g249</name>
</gene>